<dbReference type="InterPro" id="IPR005955">
    <property type="entry name" value="GST_Zeta"/>
</dbReference>
<dbReference type="GO" id="GO:0006559">
    <property type="term" value="P:L-phenylalanine catabolic process"/>
    <property type="evidence" value="ECO:0007669"/>
    <property type="project" value="TreeGrafter"/>
</dbReference>
<comment type="caution">
    <text evidence="4">The sequence shown here is derived from an EMBL/GenBank/DDBJ whole genome shotgun (WGS) entry which is preliminary data.</text>
</comment>
<dbReference type="InterPro" id="IPR034330">
    <property type="entry name" value="GST_Zeta_C"/>
</dbReference>
<dbReference type="FunFam" id="1.20.1050.10:FF:000010">
    <property type="entry name" value="Maleylacetoacetate isomerase isoform 1"/>
    <property type="match status" value="1"/>
</dbReference>
<dbReference type="InterPro" id="IPR040079">
    <property type="entry name" value="Glutathione_S-Trfase"/>
</dbReference>
<dbReference type="NCBIfam" id="TIGR01262">
    <property type="entry name" value="maiA"/>
    <property type="match status" value="1"/>
</dbReference>
<dbReference type="InterPro" id="IPR036282">
    <property type="entry name" value="Glutathione-S-Trfase_C_sf"/>
</dbReference>
<dbReference type="InterPro" id="IPR036249">
    <property type="entry name" value="Thioredoxin-like_sf"/>
</dbReference>
<dbReference type="SUPFAM" id="SSF47616">
    <property type="entry name" value="GST C-terminal domain-like"/>
    <property type="match status" value="1"/>
</dbReference>
<dbReference type="PROSITE" id="PS50404">
    <property type="entry name" value="GST_NTER"/>
    <property type="match status" value="1"/>
</dbReference>
<dbReference type="InterPro" id="IPR034333">
    <property type="entry name" value="GST_Zeta_N"/>
</dbReference>
<dbReference type="GO" id="GO:0004364">
    <property type="term" value="F:glutathione transferase activity"/>
    <property type="evidence" value="ECO:0007669"/>
    <property type="project" value="TreeGrafter"/>
</dbReference>
<dbReference type="GO" id="GO:0016034">
    <property type="term" value="F:maleylacetoacetate isomerase activity"/>
    <property type="evidence" value="ECO:0007669"/>
    <property type="project" value="TreeGrafter"/>
</dbReference>
<dbReference type="CDD" id="cd03191">
    <property type="entry name" value="GST_C_Zeta"/>
    <property type="match status" value="1"/>
</dbReference>
<dbReference type="SUPFAM" id="SSF52833">
    <property type="entry name" value="Thioredoxin-like"/>
    <property type="match status" value="1"/>
</dbReference>
<dbReference type="GO" id="GO:0006749">
    <property type="term" value="P:glutathione metabolic process"/>
    <property type="evidence" value="ECO:0007669"/>
    <property type="project" value="TreeGrafter"/>
</dbReference>
<dbReference type="PANTHER" id="PTHR42673:SF4">
    <property type="entry name" value="MALEYLACETOACETATE ISOMERASE"/>
    <property type="match status" value="1"/>
</dbReference>
<evidence type="ECO:0000313" key="5">
    <source>
        <dbReference type="Proteomes" id="UP000215595"/>
    </source>
</evidence>
<dbReference type="PANTHER" id="PTHR42673">
    <property type="entry name" value="MALEYLACETOACETATE ISOMERASE"/>
    <property type="match status" value="1"/>
</dbReference>
<dbReference type="Gene3D" id="3.40.30.10">
    <property type="entry name" value="Glutaredoxin"/>
    <property type="match status" value="1"/>
</dbReference>
<name>A0A258FIG6_9CAUL</name>
<dbReference type="InterPro" id="IPR004045">
    <property type="entry name" value="Glutathione_S-Trfase_N"/>
</dbReference>
<keyword evidence="4" id="KW-0413">Isomerase</keyword>
<proteinExistence type="inferred from homology"/>
<dbReference type="Pfam" id="PF13409">
    <property type="entry name" value="GST_N_2"/>
    <property type="match status" value="1"/>
</dbReference>
<evidence type="ECO:0000313" key="4">
    <source>
        <dbReference type="EMBL" id="OYX31899.1"/>
    </source>
</evidence>
<dbReference type="SFLD" id="SFLDG00358">
    <property type="entry name" value="Main_(cytGST)"/>
    <property type="match status" value="1"/>
</dbReference>
<evidence type="ECO:0000259" key="2">
    <source>
        <dbReference type="PROSITE" id="PS50404"/>
    </source>
</evidence>
<dbReference type="InterPro" id="IPR010987">
    <property type="entry name" value="Glutathione-S-Trfase_C-like"/>
</dbReference>
<organism evidence="4 5">
    <name type="scientific">Brevundimonas subvibrioides</name>
    <dbReference type="NCBI Taxonomy" id="74313"/>
    <lineage>
        <taxon>Bacteria</taxon>
        <taxon>Pseudomonadati</taxon>
        <taxon>Pseudomonadota</taxon>
        <taxon>Alphaproteobacteria</taxon>
        <taxon>Caulobacterales</taxon>
        <taxon>Caulobacteraceae</taxon>
        <taxon>Brevundimonas</taxon>
    </lineage>
</organism>
<dbReference type="CDD" id="cd03042">
    <property type="entry name" value="GST_N_Zeta"/>
    <property type="match status" value="1"/>
</dbReference>
<dbReference type="SFLD" id="SFLDS00019">
    <property type="entry name" value="Glutathione_Transferase_(cytos"/>
    <property type="match status" value="1"/>
</dbReference>
<feature type="domain" description="GST N-terminal" evidence="2">
    <location>
        <begin position="1"/>
        <end position="81"/>
    </location>
</feature>
<dbReference type="PROSITE" id="PS50405">
    <property type="entry name" value="GST_CTER"/>
    <property type="match status" value="1"/>
</dbReference>
<dbReference type="Pfam" id="PF13410">
    <property type="entry name" value="GST_C_2"/>
    <property type="match status" value="1"/>
</dbReference>
<dbReference type="Gene3D" id="1.20.1050.10">
    <property type="match status" value="1"/>
</dbReference>
<sequence length="209" mass="22957">MILHSYFRSSAAWRVRIVLALKGVETEVRHQHLRKGEHRSADYLAINPQGLLPSLVLDDGTVLTQSMAICEYLDERFPEPALLPVDPVARAQVRAFAQVIACDIHPVQNLKVLKALEALGHGQDQRDAWAREVIAGGFEALEVLASAQPGPFAFGERPSMADVLLVPQMANARRFGVALRWPRLAAIEAACLALPAFANTRPELQPDAE</sequence>
<comment type="similarity">
    <text evidence="1">Belongs to the GST superfamily. Zeta family.</text>
</comment>
<protein>
    <submittedName>
        <fullName evidence="4">Maleylacetoacetate isomerase</fullName>
    </submittedName>
</protein>
<dbReference type="GO" id="GO:0005737">
    <property type="term" value="C:cytoplasm"/>
    <property type="evidence" value="ECO:0007669"/>
    <property type="project" value="InterPro"/>
</dbReference>
<evidence type="ECO:0000259" key="3">
    <source>
        <dbReference type="PROSITE" id="PS50405"/>
    </source>
</evidence>
<accession>A0A258FIG6</accession>
<reference evidence="4 5" key="1">
    <citation type="submission" date="2017-03" db="EMBL/GenBank/DDBJ databases">
        <title>Lifting the veil on microbial sulfur biogeochemistry in mining wastewaters.</title>
        <authorList>
            <person name="Kantor R.S."/>
            <person name="Colenbrander Nelson T."/>
            <person name="Marshall S."/>
            <person name="Bennett D."/>
            <person name="Apte S."/>
            <person name="Camacho D."/>
            <person name="Thomas B.C."/>
            <person name="Warren L.A."/>
            <person name="Banfield J.F."/>
        </authorList>
    </citation>
    <scope>NUCLEOTIDE SEQUENCE [LARGE SCALE GENOMIC DNA]</scope>
    <source>
        <strain evidence="4">32-69-9</strain>
    </source>
</reference>
<dbReference type="EMBL" id="NCEB01000027">
    <property type="protein sequence ID" value="OYX31899.1"/>
    <property type="molecule type" value="Genomic_DNA"/>
</dbReference>
<dbReference type="Proteomes" id="UP000215595">
    <property type="component" value="Unassembled WGS sequence"/>
</dbReference>
<evidence type="ECO:0000256" key="1">
    <source>
        <dbReference type="ARBA" id="ARBA00010007"/>
    </source>
</evidence>
<feature type="domain" description="GST C-terminal" evidence="3">
    <location>
        <begin position="86"/>
        <end position="209"/>
    </location>
</feature>
<dbReference type="AlphaFoldDB" id="A0A258FIG6"/>
<gene>
    <name evidence="4" type="ORF">B7Z01_11965</name>
</gene>